<keyword evidence="10" id="KW-1185">Reference proteome</keyword>
<accession>A0A235F982</accession>
<feature type="transmembrane region" description="Helical" evidence="8">
    <location>
        <begin position="152"/>
        <end position="171"/>
    </location>
</feature>
<feature type="transmembrane region" description="Helical" evidence="8">
    <location>
        <begin position="125"/>
        <end position="145"/>
    </location>
</feature>
<feature type="transmembrane region" description="Helical" evidence="8">
    <location>
        <begin position="15"/>
        <end position="37"/>
    </location>
</feature>
<dbReference type="Proteomes" id="UP000215059">
    <property type="component" value="Unassembled WGS sequence"/>
</dbReference>
<feature type="transmembrane region" description="Helical" evidence="8">
    <location>
        <begin position="342"/>
        <end position="361"/>
    </location>
</feature>
<evidence type="ECO:0000256" key="8">
    <source>
        <dbReference type="SAM" id="Phobius"/>
    </source>
</evidence>
<evidence type="ECO:0000256" key="5">
    <source>
        <dbReference type="ARBA" id="ARBA00022692"/>
    </source>
</evidence>
<evidence type="ECO:0000313" key="9">
    <source>
        <dbReference type="EMBL" id="OYD57644.1"/>
    </source>
</evidence>
<keyword evidence="3" id="KW-0813">Transport</keyword>
<dbReference type="Pfam" id="PF03845">
    <property type="entry name" value="Spore_permease"/>
    <property type="match status" value="1"/>
</dbReference>
<feature type="transmembrane region" description="Helical" evidence="8">
    <location>
        <begin position="84"/>
        <end position="105"/>
    </location>
</feature>
<dbReference type="PANTHER" id="PTHR34975">
    <property type="entry name" value="SPORE GERMINATION PROTEIN A2"/>
    <property type="match status" value="1"/>
</dbReference>
<feature type="transmembrane region" description="Helical" evidence="8">
    <location>
        <begin position="221"/>
        <end position="244"/>
    </location>
</feature>
<dbReference type="Gene3D" id="1.20.1740.10">
    <property type="entry name" value="Amino acid/polyamine transporter I"/>
    <property type="match status" value="1"/>
</dbReference>
<name>A0A235F982_9BACL</name>
<comment type="subcellular location">
    <subcellularLocation>
        <location evidence="1">Membrane</location>
        <topology evidence="1">Multi-pass membrane protein</topology>
    </subcellularLocation>
</comment>
<gene>
    <name evidence="9" type="ORF">CGZ90_13345</name>
</gene>
<dbReference type="GO" id="GO:0016020">
    <property type="term" value="C:membrane"/>
    <property type="evidence" value="ECO:0007669"/>
    <property type="project" value="UniProtKB-SubCell"/>
</dbReference>
<dbReference type="GO" id="GO:0009847">
    <property type="term" value="P:spore germination"/>
    <property type="evidence" value="ECO:0007669"/>
    <property type="project" value="InterPro"/>
</dbReference>
<feature type="transmembrane region" description="Helical" evidence="8">
    <location>
        <begin position="43"/>
        <end position="64"/>
    </location>
</feature>
<keyword evidence="7 8" id="KW-0472">Membrane</keyword>
<evidence type="ECO:0000256" key="6">
    <source>
        <dbReference type="ARBA" id="ARBA00022989"/>
    </source>
</evidence>
<proteinExistence type="inferred from homology"/>
<keyword evidence="6 8" id="KW-1133">Transmembrane helix</keyword>
<protein>
    <submittedName>
        <fullName evidence="9">Uncharacterized protein</fullName>
    </submittedName>
</protein>
<evidence type="ECO:0000313" key="10">
    <source>
        <dbReference type="Proteomes" id="UP000215059"/>
    </source>
</evidence>
<feature type="transmembrane region" description="Helical" evidence="8">
    <location>
        <begin position="277"/>
        <end position="303"/>
    </location>
</feature>
<comment type="similarity">
    <text evidence="2">Belongs to the amino acid-polyamine-organocation (APC) superfamily. Spore germination protein (SGP) (TC 2.A.3.9) family.</text>
</comment>
<evidence type="ECO:0000256" key="7">
    <source>
        <dbReference type="ARBA" id="ARBA00023136"/>
    </source>
</evidence>
<sequence length="377" mass="42721">MWIVLEKGKISVRQFTILVALYTIGTAILIIPSILAAKAKQDAWISGLLGLAIGVAMVIFYWKLSERFQYVNLIEILEKCFGKWIGKSVGFLFFVCYVLLLATFVLRDIGDFMTTVMMVETPIEAIHIIFLIIVLYGVKLGLEVFTRTMELFIPWIVLLLVALFLTLLPQIEVTNILPVFENGMKPIVQSSFSFLVFPFLEMVVFLMIIPYVNRPQDTKKAFMLGTIMGGGLLIFISVLTILVVGPTETARSIYPTYDLTKTINIREFFQRVEALMALIWFITVFVKLLVLTYVSCLGIAQVFELKEYRIIVLPIGLVLYVLSLSIFPSISFLIEFTPVYDLYAFLWCAVFPFVVWLVSLVRGGERNKSGTARTESG</sequence>
<dbReference type="NCBIfam" id="TIGR00912">
    <property type="entry name" value="2A0309"/>
    <property type="match status" value="1"/>
</dbReference>
<feature type="transmembrane region" description="Helical" evidence="8">
    <location>
        <begin position="310"/>
        <end position="330"/>
    </location>
</feature>
<dbReference type="PANTHER" id="PTHR34975:SF2">
    <property type="entry name" value="SPORE GERMINATION PROTEIN A2"/>
    <property type="match status" value="1"/>
</dbReference>
<dbReference type="EMBL" id="NOII01000003">
    <property type="protein sequence ID" value="OYD57644.1"/>
    <property type="molecule type" value="Genomic_DNA"/>
</dbReference>
<feature type="transmembrane region" description="Helical" evidence="8">
    <location>
        <begin position="191"/>
        <end position="209"/>
    </location>
</feature>
<dbReference type="OrthoDB" id="2078716at2"/>
<reference evidence="9 10" key="1">
    <citation type="submission" date="2017-07" db="EMBL/GenBank/DDBJ databases">
        <title>Fictibacillus sp. nov. GDSW-R2A3 Genome sequencing and assembly.</title>
        <authorList>
            <person name="Mayilraj S."/>
        </authorList>
    </citation>
    <scope>NUCLEOTIDE SEQUENCE [LARGE SCALE GENOMIC DNA]</scope>
    <source>
        <strain evidence="9 10">GDSW-R2A3</strain>
    </source>
</reference>
<comment type="caution">
    <text evidence="9">The sequence shown here is derived from an EMBL/GenBank/DDBJ whole genome shotgun (WGS) entry which is preliminary data.</text>
</comment>
<evidence type="ECO:0000256" key="4">
    <source>
        <dbReference type="ARBA" id="ARBA00022544"/>
    </source>
</evidence>
<evidence type="ECO:0000256" key="3">
    <source>
        <dbReference type="ARBA" id="ARBA00022448"/>
    </source>
</evidence>
<keyword evidence="5 8" id="KW-0812">Transmembrane</keyword>
<dbReference type="InterPro" id="IPR004761">
    <property type="entry name" value="Spore_GerAB"/>
</dbReference>
<dbReference type="AlphaFoldDB" id="A0A235F982"/>
<keyword evidence="4" id="KW-0309">Germination</keyword>
<evidence type="ECO:0000256" key="2">
    <source>
        <dbReference type="ARBA" id="ARBA00007998"/>
    </source>
</evidence>
<organism evidence="9 10">
    <name type="scientific">Fictibacillus aquaticus</name>
    <dbReference type="NCBI Taxonomy" id="2021314"/>
    <lineage>
        <taxon>Bacteria</taxon>
        <taxon>Bacillati</taxon>
        <taxon>Bacillota</taxon>
        <taxon>Bacilli</taxon>
        <taxon>Bacillales</taxon>
        <taxon>Fictibacillaceae</taxon>
        <taxon>Fictibacillus</taxon>
    </lineage>
</organism>
<evidence type="ECO:0000256" key="1">
    <source>
        <dbReference type="ARBA" id="ARBA00004141"/>
    </source>
</evidence>